<dbReference type="CDD" id="cd00291">
    <property type="entry name" value="SirA_YedF_YeeD"/>
    <property type="match status" value="2"/>
</dbReference>
<dbReference type="EMBL" id="AP022853">
    <property type="protein sequence ID" value="BCB27409.1"/>
    <property type="molecule type" value="Genomic_DNA"/>
</dbReference>
<dbReference type="SUPFAM" id="SSF64307">
    <property type="entry name" value="SirA-like"/>
    <property type="match status" value="2"/>
</dbReference>
<keyword evidence="4" id="KW-1185">Reference proteome</keyword>
<dbReference type="InterPro" id="IPR001455">
    <property type="entry name" value="TusA-like"/>
</dbReference>
<dbReference type="PANTHER" id="PTHR33279">
    <property type="entry name" value="SULFUR CARRIER PROTEIN YEDF-RELATED"/>
    <property type="match status" value="1"/>
</dbReference>
<feature type="domain" description="UPF0033" evidence="2">
    <location>
        <begin position="13"/>
        <end position="37"/>
    </location>
</feature>
<sequence length="162" mass="17665">MGNETLIKPNIVVDMTGLVCPHPLLGAKRVLDDMKTGEVLLLKSNCPGTRDDLFSWAKATGNEVVRSEKSTEGVTEYYVRKGKKAALMPHVTLDVTGMVCPGPVIEARRFFNTMVQGQIMKLVSTCSSTRDEVGTWCAATGNVLLDTLETGPGVWTFFIRKG</sequence>
<dbReference type="AlphaFoldDB" id="A0A6F8VFB2"/>
<name>A0A6F8VFB2_9PROT</name>
<feature type="domain" description="UPF0033" evidence="2">
    <location>
        <begin position="93"/>
        <end position="117"/>
    </location>
</feature>
<dbReference type="RefSeq" id="WP_173064954.1">
    <property type="nucleotide sequence ID" value="NZ_AP022853.1"/>
</dbReference>
<evidence type="ECO:0000313" key="4">
    <source>
        <dbReference type="Proteomes" id="UP000502260"/>
    </source>
</evidence>
<reference evidence="4" key="1">
    <citation type="submission" date="2020-03" db="EMBL/GenBank/DDBJ databases">
        <title>Complete genome sequence of sulfur-oxidizing bacterium skT11.</title>
        <authorList>
            <person name="Kanda M."/>
            <person name="Kojima H."/>
            <person name="Fukui M."/>
        </authorList>
    </citation>
    <scope>NUCLEOTIDE SEQUENCE [LARGE SCALE GENOMIC DNA]</scope>
    <source>
        <strain evidence="4">skT11</strain>
    </source>
</reference>
<accession>A0A6F8VFB2</accession>
<dbReference type="PROSITE" id="PS01148">
    <property type="entry name" value="UPF0033"/>
    <property type="match status" value="2"/>
</dbReference>
<proteinExistence type="inferred from homology"/>
<organism evidence="3 4">
    <name type="scientific">Sulfurimicrobium lacus</name>
    <dbReference type="NCBI Taxonomy" id="2715678"/>
    <lineage>
        <taxon>Bacteria</taxon>
        <taxon>Pseudomonadati</taxon>
        <taxon>Pseudomonadota</taxon>
        <taxon>Betaproteobacteria</taxon>
        <taxon>Nitrosomonadales</taxon>
        <taxon>Sulfuricellaceae</taxon>
        <taxon>Sulfurimicrobium</taxon>
    </lineage>
</organism>
<evidence type="ECO:0000256" key="1">
    <source>
        <dbReference type="ARBA" id="ARBA00008984"/>
    </source>
</evidence>
<dbReference type="Pfam" id="PF01206">
    <property type="entry name" value="TusA"/>
    <property type="match status" value="2"/>
</dbReference>
<dbReference type="KEGG" id="slac:SKTS_22950"/>
<protein>
    <recommendedName>
        <fullName evidence="2">UPF0033 domain-containing protein</fullName>
    </recommendedName>
</protein>
<gene>
    <name evidence="3" type="ORF">SKTS_22950</name>
</gene>
<dbReference type="Proteomes" id="UP000502260">
    <property type="component" value="Chromosome"/>
</dbReference>
<evidence type="ECO:0000313" key="3">
    <source>
        <dbReference type="EMBL" id="BCB27409.1"/>
    </source>
</evidence>
<evidence type="ECO:0000259" key="2">
    <source>
        <dbReference type="PROSITE" id="PS01148"/>
    </source>
</evidence>
<dbReference type="Gene3D" id="3.30.110.40">
    <property type="entry name" value="TusA-like domain"/>
    <property type="match status" value="2"/>
</dbReference>
<dbReference type="InterPro" id="IPR036868">
    <property type="entry name" value="TusA-like_sf"/>
</dbReference>
<dbReference type="PANTHER" id="PTHR33279:SF6">
    <property type="entry name" value="SULFUR CARRIER PROTEIN YEDF-RELATED"/>
    <property type="match status" value="1"/>
</dbReference>
<comment type="similarity">
    <text evidence="1">Belongs to the sulfur carrier protein TusA family.</text>
</comment>